<keyword evidence="3 5" id="KW-0238">DNA-binding</keyword>
<dbReference type="OrthoDB" id="7186128at2"/>
<dbReference type="PANTHER" id="PTHR30055:SF146">
    <property type="entry name" value="HTH-TYPE TRANSCRIPTIONAL DUAL REGULATOR CECR"/>
    <property type="match status" value="1"/>
</dbReference>
<comment type="subunit">
    <text evidence="1">Homodimer.</text>
</comment>
<dbReference type="InterPro" id="IPR050109">
    <property type="entry name" value="HTH-type_TetR-like_transc_reg"/>
</dbReference>
<evidence type="ECO:0000256" key="1">
    <source>
        <dbReference type="ARBA" id="ARBA00011738"/>
    </source>
</evidence>
<dbReference type="GO" id="GO:0045892">
    <property type="term" value="P:negative regulation of DNA-templated transcription"/>
    <property type="evidence" value="ECO:0007669"/>
    <property type="project" value="UniProtKB-ARBA"/>
</dbReference>
<dbReference type="PRINTS" id="PR00455">
    <property type="entry name" value="HTHTETR"/>
</dbReference>
<dbReference type="EMBL" id="CACSIP010000010">
    <property type="protein sequence ID" value="CAA0105109.1"/>
    <property type="molecule type" value="Genomic_DNA"/>
</dbReference>
<evidence type="ECO:0000256" key="4">
    <source>
        <dbReference type="ARBA" id="ARBA00023163"/>
    </source>
</evidence>
<dbReference type="InterPro" id="IPR001647">
    <property type="entry name" value="HTH_TetR"/>
</dbReference>
<dbReference type="InterPro" id="IPR009057">
    <property type="entry name" value="Homeodomain-like_sf"/>
</dbReference>
<evidence type="ECO:0000313" key="8">
    <source>
        <dbReference type="EMBL" id="CAA0105109.1"/>
    </source>
</evidence>
<dbReference type="PROSITE" id="PS50977">
    <property type="entry name" value="HTH_TETR_2"/>
    <property type="match status" value="1"/>
</dbReference>
<evidence type="ECO:0000256" key="6">
    <source>
        <dbReference type="SAM" id="MobiDB-lite"/>
    </source>
</evidence>
<organism evidence="8 9">
    <name type="scientific">Mycolicibacterium vanbaalenii</name>
    <name type="common">Mycobacterium vanbaalenii</name>
    <dbReference type="NCBI Taxonomy" id="110539"/>
    <lineage>
        <taxon>Bacteria</taxon>
        <taxon>Bacillati</taxon>
        <taxon>Actinomycetota</taxon>
        <taxon>Actinomycetes</taxon>
        <taxon>Mycobacteriales</taxon>
        <taxon>Mycobacteriaceae</taxon>
        <taxon>Mycolicibacterium</taxon>
    </lineage>
</organism>
<keyword evidence="2" id="KW-0805">Transcription regulation</keyword>
<dbReference type="Pfam" id="PF00440">
    <property type="entry name" value="TetR_N"/>
    <property type="match status" value="1"/>
</dbReference>
<sequence length="205" mass="22349">MTTATGVRRRGRSLQKRLAILEAARALFISDGYELTSVDAIAARAGVSKRTVYDHFGDKEGIHAAVLEGVTATLTVAVQAALEEELAVGCDLRAGLLAFARRVATEALPSSDYADYRNLTTRRPPSQQNPRSVGNAPGELFEQRMRVFADEGVIRTENPRRAAQHFVALTFQLALDTLDPTQTGAWDAVDEILVDGVDVFVRSYT</sequence>
<dbReference type="RefSeq" id="WP_159229800.1">
    <property type="nucleotide sequence ID" value="NZ_CACSIP010000010.1"/>
</dbReference>
<dbReference type="AlphaFoldDB" id="A0A5S9PLY6"/>
<protein>
    <recommendedName>
        <fullName evidence="7">HTH tetR-type domain-containing protein</fullName>
    </recommendedName>
</protein>
<keyword evidence="4" id="KW-0804">Transcription</keyword>
<evidence type="ECO:0000313" key="9">
    <source>
        <dbReference type="Proteomes" id="UP000430146"/>
    </source>
</evidence>
<reference evidence="8 9" key="1">
    <citation type="submission" date="2019-11" db="EMBL/GenBank/DDBJ databases">
        <authorList>
            <person name="Holert J."/>
        </authorList>
    </citation>
    <scope>NUCLEOTIDE SEQUENCE [LARGE SCALE GENOMIC DNA]</scope>
    <source>
        <strain evidence="8">BC8_1</strain>
    </source>
</reference>
<dbReference type="GO" id="GO:0000976">
    <property type="term" value="F:transcription cis-regulatory region binding"/>
    <property type="evidence" value="ECO:0007669"/>
    <property type="project" value="TreeGrafter"/>
</dbReference>
<feature type="region of interest" description="Disordered" evidence="6">
    <location>
        <begin position="115"/>
        <end position="136"/>
    </location>
</feature>
<feature type="compositionally biased region" description="Polar residues" evidence="6">
    <location>
        <begin position="118"/>
        <end position="132"/>
    </location>
</feature>
<evidence type="ECO:0000256" key="5">
    <source>
        <dbReference type="PROSITE-ProRule" id="PRU00335"/>
    </source>
</evidence>
<dbReference type="GO" id="GO:0003700">
    <property type="term" value="F:DNA-binding transcription factor activity"/>
    <property type="evidence" value="ECO:0007669"/>
    <property type="project" value="TreeGrafter"/>
</dbReference>
<dbReference type="FunFam" id="1.10.10.60:FF:000141">
    <property type="entry name" value="TetR family transcriptional regulator"/>
    <property type="match status" value="1"/>
</dbReference>
<evidence type="ECO:0000256" key="3">
    <source>
        <dbReference type="ARBA" id="ARBA00023125"/>
    </source>
</evidence>
<proteinExistence type="predicted"/>
<gene>
    <name evidence="8" type="ORF">AELLOGFF_03528</name>
</gene>
<accession>A0A5S9PLY6</accession>
<dbReference type="Proteomes" id="UP000430146">
    <property type="component" value="Unassembled WGS sequence"/>
</dbReference>
<dbReference type="InterPro" id="IPR023772">
    <property type="entry name" value="DNA-bd_HTH_TetR-type_CS"/>
</dbReference>
<evidence type="ECO:0000259" key="7">
    <source>
        <dbReference type="PROSITE" id="PS50977"/>
    </source>
</evidence>
<feature type="domain" description="HTH tetR-type" evidence="7">
    <location>
        <begin position="14"/>
        <end position="74"/>
    </location>
</feature>
<dbReference type="SUPFAM" id="SSF46689">
    <property type="entry name" value="Homeodomain-like"/>
    <property type="match status" value="1"/>
</dbReference>
<dbReference type="PANTHER" id="PTHR30055">
    <property type="entry name" value="HTH-TYPE TRANSCRIPTIONAL REGULATOR RUTR"/>
    <property type="match status" value="1"/>
</dbReference>
<evidence type="ECO:0000256" key="2">
    <source>
        <dbReference type="ARBA" id="ARBA00023015"/>
    </source>
</evidence>
<name>A0A5S9PLY6_MYCVN</name>
<feature type="DNA-binding region" description="H-T-H motif" evidence="5">
    <location>
        <begin position="37"/>
        <end position="56"/>
    </location>
</feature>
<dbReference type="Gene3D" id="1.10.357.10">
    <property type="entry name" value="Tetracycline Repressor, domain 2"/>
    <property type="match status" value="1"/>
</dbReference>
<keyword evidence="9" id="KW-1185">Reference proteome</keyword>
<dbReference type="PROSITE" id="PS01081">
    <property type="entry name" value="HTH_TETR_1"/>
    <property type="match status" value="1"/>
</dbReference>